<dbReference type="AlphaFoldDB" id="A0A2C9CQM1"/>
<dbReference type="InterPro" id="IPR027417">
    <property type="entry name" value="P-loop_NTPase"/>
</dbReference>
<dbReference type="Proteomes" id="UP000220034">
    <property type="component" value="Unassembled WGS sequence"/>
</dbReference>
<evidence type="ECO:0000259" key="1">
    <source>
        <dbReference type="Pfam" id="PF12705"/>
    </source>
</evidence>
<dbReference type="EMBL" id="OCTN01000001">
    <property type="protein sequence ID" value="SOH92679.1"/>
    <property type="molecule type" value="Genomic_DNA"/>
</dbReference>
<evidence type="ECO:0000313" key="3">
    <source>
        <dbReference type="Proteomes" id="UP000220034"/>
    </source>
</evidence>
<feature type="domain" description="PD-(D/E)XK endonuclease-like" evidence="1">
    <location>
        <begin position="720"/>
        <end position="940"/>
    </location>
</feature>
<dbReference type="Pfam" id="PF12705">
    <property type="entry name" value="PDDEXK_1"/>
    <property type="match status" value="1"/>
</dbReference>
<proteinExistence type="predicted"/>
<protein>
    <submittedName>
        <fullName evidence="2">Double-strand break repair protein AddB</fullName>
    </submittedName>
</protein>
<organism evidence="2 3">
    <name type="scientific">Pontivivens marinum</name>
    <dbReference type="NCBI Taxonomy" id="1690039"/>
    <lineage>
        <taxon>Bacteria</taxon>
        <taxon>Pseudomonadati</taxon>
        <taxon>Pseudomonadota</taxon>
        <taxon>Alphaproteobacteria</taxon>
        <taxon>Rhodobacterales</taxon>
        <taxon>Paracoccaceae</taxon>
        <taxon>Pontivivens</taxon>
    </lineage>
</organism>
<dbReference type="Gene3D" id="3.90.320.10">
    <property type="match status" value="1"/>
</dbReference>
<dbReference type="NCBIfam" id="TIGR02786">
    <property type="entry name" value="addB_alphas"/>
    <property type="match status" value="1"/>
</dbReference>
<name>A0A2C9CQM1_9RHOB</name>
<sequence>MFDPIDGLRVFTVRAGADFAATLKDGLATRMQGMDPFARAGVTIRLNTRRAQRVLEERMARDARFAGPMPQIGGAESLLSLPDLPHAVDPLRRKLHVARLIGGLIAQEPGLAPRGALFDLAERLLDLLDTLQAQGVSPDRLDLLNLDDVSAHWQISARFMRLMWTLWPQILHEAEPGHADPEVARMAQIAALEEAWAVEPPAHPLILAGSTGSRPWMRRLMCAVARLPQGAVILPGYDADLPEDLWQKTDPPALPADHPQSGLALAGHALGVDVATLPQWFGGRDSDARSRLISLALRPAPVTDSWLAEAPERSVEVQQATTGISLIEAPAEREEATAIACAMRDAVEQGKSVALITPDRDLSRRVSAALDRWRLIPDDSAGRPLHLTPPGVMLRMLLNMVGTVPQPAALIALLKHPLVGGASEARRLHLRRVIGLQTGRDVLATPEADWQRIIGWAEDRKNDDDATTWACWLQDCFAPLSALSDTDTPEDILTTLRMVADRLSRGVADDVPEVWREEAGLAAVTLLDRLQGAVDAMAGLAMADTVRLVEDELIAAQVRRAAFLPHPDVLILGALEARMTRADITILGGLNEGVWPERPAPDPWLSRKMRSELGLPMPERDTGLAAHDFQNAINAPEVIITRAARAGGAPTVASRWVIRLTNLIAGLGDDGKAALKSMSHRGDRFLDIARALEKPEAEMRPAPRPMPAPPVAARPHELPVTGVEVLIRDPYATYARYVLGLRALDLPGREADDRERGNVLHKVMERFAPDLNGAEGAAAHALFARTATEVLDKLVPWPATRALWHARLMRVAPVLVEREIARQVDARPAKTEVKGRRQLPAPPFTLTAKADRIDLAQDGTLRIYDYKSGSPPSPKQIRTYALQLPLQAEIARAGGFEEIDAADVSRLEYIGMGAGAKVQPVDEDQDATRDAWDRFAELIAAYENTQRGYPARQQPALLSYASDYDHLSRLGEWDDGDDAALQEVGQ</sequence>
<gene>
    <name evidence="2" type="ORF">SAMN06273572_101527</name>
</gene>
<keyword evidence="3" id="KW-1185">Reference proteome</keyword>
<accession>A0A2C9CQM1</accession>
<dbReference type="SUPFAM" id="SSF52540">
    <property type="entry name" value="P-loop containing nucleoside triphosphate hydrolases"/>
    <property type="match status" value="1"/>
</dbReference>
<evidence type="ECO:0000313" key="2">
    <source>
        <dbReference type="EMBL" id="SOH92679.1"/>
    </source>
</evidence>
<dbReference type="RefSeq" id="WP_097928246.1">
    <property type="nucleotide sequence ID" value="NZ_OCTN01000001.1"/>
</dbReference>
<dbReference type="InterPro" id="IPR014153">
    <property type="entry name" value="Ds_break_AddB"/>
</dbReference>
<dbReference type="InterPro" id="IPR011604">
    <property type="entry name" value="PDDEXK-like_dom_sf"/>
</dbReference>
<dbReference type="InterPro" id="IPR038726">
    <property type="entry name" value="PDDEXK_AddAB-type"/>
</dbReference>
<reference evidence="3" key="1">
    <citation type="submission" date="2017-09" db="EMBL/GenBank/DDBJ databases">
        <authorList>
            <person name="Varghese N."/>
            <person name="Submissions S."/>
        </authorList>
    </citation>
    <scope>NUCLEOTIDE SEQUENCE [LARGE SCALE GENOMIC DNA]</scope>
    <source>
        <strain evidence="3">C7</strain>
    </source>
</reference>
<dbReference type="OrthoDB" id="9780606at2"/>